<name>A0AAW0GT76_9APHY</name>
<evidence type="ECO:0000256" key="2">
    <source>
        <dbReference type="ARBA" id="ARBA00022857"/>
    </source>
</evidence>
<dbReference type="PROSITE" id="PS00061">
    <property type="entry name" value="ADH_SHORT"/>
    <property type="match status" value="1"/>
</dbReference>
<dbReference type="PANTHER" id="PTHR43008">
    <property type="entry name" value="BENZIL REDUCTASE"/>
    <property type="match status" value="1"/>
</dbReference>
<dbReference type="PRINTS" id="PR00081">
    <property type="entry name" value="GDHRDH"/>
</dbReference>
<proteinExistence type="inferred from homology"/>
<dbReference type="InterPro" id="IPR020904">
    <property type="entry name" value="Sc_DH/Rdtase_CS"/>
</dbReference>
<keyword evidence="3" id="KW-0560">Oxidoreductase</keyword>
<evidence type="ECO:0000259" key="5">
    <source>
        <dbReference type="SMART" id="SM00822"/>
    </source>
</evidence>
<accession>A0AAW0GT76</accession>
<comment type="caution">
    <text evidence="6">The sequence shown here is derived from an EMBL/GenBank/DDBJ whole genome shotgun (WGS) entry which is preliminary data.</text>
</comment>
<keyword evidence="2" id="KW-0521">NADP</keyword>
<dbReference type="GO" id="GO:0050664">
    <property type="term" value="F:oxidoreductase activity, acting on NAD(P)H, oxygen as acceptor"/>
    <property type="evidence" value="ECO:0007669"/>
    <property type="project" value="TreeGrafter"/>
</dbReference>
<evidence type="ECO:0000313" key="6">
    <source>
        <dbReference type="EMBL" id="KAK7695887.1"/>
    </source>
</evidence>
<dbReference type="Gene3D" id="3.40.50.720">
    <property type="entry name" value="NAD(P)-binding Rossmann-like Domain"/>
    <property type="match status" value="1"/>
</dbReference>
<dbReference type="AlphaFoldDB" id="A0AAW0GT76"/>
<keyword evidence="7" id="KW-1185">Reference proteome</keyword>
<gene>
    <name evidence="6" type="ORF">QCA50_000525</name>
</gene>
<evidence type="ECO:0000256" key="3">
    <source>
        <dbReference type="ARBA" id="ARBA00023002"/>
    </source>
</evidence>
<reference evidence="6 7" key="1">
    <citation type="submission" date="2022-09" db="EMBL/GenBank/DDBJ databases">
        <authorList>
            <person name="Palmer J.M."/>
        </authorList>
    </citation>
    <scope>NUCLEOTIDE SEQUENCE [LARGE SCALE GENOMIC DNA]</scope>
    <source>
        <strain evidence="6 7">DSM 7382</strain>
    </source>
</reference>
<sequence length="260" mass="27680">MARKPVVLVTGASKGIGLAITRILLEQLGATVATFSRTKSPELLSLLEKHSASLLPIECDVADEAAVARSTDQVIKTYQNIDGLILNAGVLEPMGKVGDPNIGLNAWKQHFDVNFFSLVSALTVTLPALRKSELGGRVIFVSSGAAVGGISGWGAYNASKAAMNSLARTLANDEPDIISVAVRPGMVDTNMQQLIRDDGNNHLTSKDYSKFTAAFSEGKLVKPDDCGHVIAALALKAPKTLTGQFVSWDSEECKEFRRPA</sequence>
<dbReference type="EMBL" id="JASBNA010000001">
    <property type="protein sequence ID" value="KAK7695887.1"/>
    <property type="molecule type" value="Genomic_DNA"/>
</dbReference>
<evidence type="ECO:0000256" key="1">
    <source>
        <dbReference type="ARBA" id="ARBA00006484"/>
    </source>
</evidence>
<dbReference type="InterPro" id="IPR036291">
    <property type="entry name" value="NAD(P)-bd_dom_sf"/>
</dbReference>
<feature type="domain" description="Ketoreductase" evidence="5">
    <location>
        <begin position="5"/>
        <end position="190"/>
    </location>
</feature>
<dbReference type="InterPro" id="IPR057326">
    <property type="entry name" value="KR_dom"/>
</dbReference>
<evidence type="ECO:0000256" key="4">
    <source>
        <dbReference type="RuleBase" id="RU000363"/>
    </source>
</evidence>
<dbReference type="Proteomes" id="UP001385951">
    <property type="component" value="Unassembled WGS sequence"/>
</dbReference>
<dbReference type="FunFam" id="3.40.50.720:FF:000281">
    <property type="entry name" value="Uncharacterized oxidoreductase YIR035C"/>
    <property type="match status" value="1"/>
</dbReference>
<comment type="similarity">
    <text evidence="1 4">Belongs to the short-chain dehydrogenases/reductases (SDR) family.</text>
</comment>
<dbReference type="Pfam" id="PF00106">
    <property type="entry name" value="adh_short"/>
    <property type="match status" value="1"/>
</dbReference>
<organism evidence="6 7">
    <name type="scientific">Cerrena zonata</name>
    <dbReference type="NCBI Taxonomy" id="2478898"/>
    <lineage>
        <taxon>Eukaryota</taxon>
        <taxon>Fungi</taxon>
        <taxon>Dikarya</taxon>
        <taxon>Basidiomycota</taxon>
        <taxon>Agaricomycotina</taxon>
        <taxon>Agaricomycetes</taxon>
        <taxon>Polyporales</taxon>
        <taxon>Cerrenaceae</taxon>
        <taxon>Cerrena</taxon>
    </lineage>
</organism>
<dbReference type="PRINTS" id="PR00080">
    <property type="entry name" value="SDRFAMILY"/>
</dbReference>
<protein>
    <recommendedName>
        <fullName evidence="5">Ketoreductase domain-containing protein</fullName>
    </recommendedName>
</protein>
<dbReference type="PANTHER" id="PTHR43008:SF8">
    <property type="entry name" value="BENZIL REDUCTASE ((S)-BENZOIN FORMING) IRC24"/>
    <property type="match status" value="1"/>
</dbReference>
<dbReference type="InterPro" id="IPR002347">
    <property type="entry name" value="SDR_fam"/>
</dbReference>
<dbReference type="SMART" id="SM00822">
    <property type="entry name" value="PKS_KR"/>
    <property type="match status" value="1"/>
</dbReference>
<dbReference type="SUPFAM" id="SSF51735">
    <property type="entry name" value="NAD(P)-binding Rossmann-fold domains"/>
    <property type="match status" value="1"/>
</dbReference>
<evidence type="ECO:0000313" key="7">
    <source>
        <dbReference type="Proteomes" id="UP001385951"/>
    </source>
</evidence>